<keyword evidence="2" id="KW-1185">Reference proteome</keyword>
<accession>A0AAD8JV91</accession>
<organism evidence="1 2">
    <name type="scientific">Tagetes erecta</name>
    <name type="common">African marigold</name>
    <dbReference type="NCBI Taxonomy" id="13708"/>
    <lineage>
        <taxon>Eukaryota</taxon>
        <taxon>Viridiplantae</taxon>
        <taxon>Streptophyta</taxon>
        <taxon>Embryophyta</taxon>
        <taxon>Tracheophyta</taxon>
        <taxon>Spermatophyta</taxon>
        <taxon>Magnoliopsida</taxon>
        <taxon>eudicotyledons</taxon>
        <taxon>Gunneridae</taxon>
        <taxon>Pentapetalae</taxon>
        <taxon>asterids</taxon>
        <taxon>campanulids</taxon>
        <taxon>Asterales</taxon>
        <taxon>Asteraceae</taxon>
        <taxon>Asteroideae</taxon>
        <taxon>Heliantheae alliance</taxon>
        <taxon>Tageteae</taxon>
        <taxon>Tagetes</taxon>
    </lineage>
</organism>
<dbReference type="Proteomes" id="UP001229421">
    <property type="component" value="Unassembled WGS sequence"/>
</dbReference>
<evidence type="ECO:0000313" key="2">
    <source>
        <dbReference type="Proteomes" id="UP001229421"/>
    </source>
</evidence>
<dbReference type="AlphaFoldDB" id="A0AAD8JV91"/>
<gene>
    <name evidence="1" type="ORF">QVD17_38008</name>
</gene>
<proteinExistence type="predicted"/>
<sequence length="129" mass="14932">MMLCSCVMETGGCQRPFMVVSESTETKMKTPKAPRFSIENQSNSSILRDGKRRWRKMATIPGKAVEMVRDPYLQASGDNNGNQKHSEKRTQLFDEHRMMLKLINSWCRVMRLVECNDLILKLDLNTLFC</sequence>
<name>A0AAD8JV91_TARER</name>
<protein>
    <submittedName>
        <fullName evidence="1">Uncharacterized protein</fullName>
    </submittedName>
</protein>
<evidence type="ECO:0000313" key="1">
    <source>
        <dbReference type="EMBL" id="KAK1411459.1"/>
    </source>
</evidence>
<comment type="caution">
    <text evidence="1">The sequence shown here is derived from an EMBL/GenBank/DDBJ whole genome shotgun (WGS) entry which is preliminary data.</text>
</comment>
<dbReference type="EMBL" id="JAUHHV010000010">
    <property type="protein sequence ID" value="KAK1411459.1"/>
    <property type="molecule type" value="Genomic_DNA"/>
</dbReference>
<reference evidence="1" key="1">
    <citation type="journal article" date="2023" name="bioRxiv">
        <title>Improved chromosome-level genome assembly for marigold (Tagetes erecta).</title>
        <authorList>
            <person name="Jiang F."/>
            <person name="Yuan L."/>
            <person name="Wang S."/>
            <person name="Wang H."/>
            <person name="Xu D."/>
            <person name="Wang A."/>
            <person name="Fan W."/>
        </authorList>
    </citation>
    <scope>NUCLEOTIDE SEQUENCE</scope>
    <source>
        <strain evidence="1">WSJ</strain>
        <tissue evidence="1">Leaf</tissue>
    </source>
</reference>